<feature type="compositionally biased region" description="Basic and acidic residues" evidence="1">
    <location>
        <begin position="179"/>
        <end position="212"/>
    </location>
</feature>
<dbReference type="GO" id="GO:0045669">
    <property type="term" value="P:positive regulation of osteoblast differentiation"/>
    <property type="evidence" value="ECO:0007669"/>
    <property type="project" value="TreeGrafter"/>
</dbReference>
<keyword evidence="4" id="KW-1185">Reference proteome</keyword>
<feature type="chain" id="PRO_5027998674" evidence="3">
    <location>
        <begin position="25"/>
        <end position="288"/>
    </location>
</feature>
<name>A0A6P6K4Q2_CARAU</name>
<evidence type="ECO:0000313" key="5">
    <source>
        <dbReference type="RefSeq" id="XP_026067248.1"/>
    </source>
</evidence>
<dbReference type="Pfam" id="PF15724">
    <property type="entry name" value="TMEM119"/>
    <property type="match status" value="1"/>
</dbReference>
<protein>
    <submittedName>
        <fullName evidence="5">Transmembrane protein 119b</fullName>
    </submittedName>
</protein>
<accession>A0A6P6K4Q2</accession>
<dbReference type="KEGG" id="caua:113049267"/>
<reference evidence="5" key="1">
    <citation type="submission" date="2025-08" db="UniProtKB">
        <authorList>
            <consortium name="RefSeq"/>
        </authorList>
    </citation>
    <scope>IDENTIFICATION</scope>
    <source>
        <strain evidence="5">Wakin</strain>
        <tissue evidence="5">Muscle</tissue>
    </source>
</reference>
<feature type="signal peptide" evidence="3">
    <location>
        <begin position="1"/>
        <end position="24"/>
    </location>
</feature>
<dbReference type="OrthoDB" id="8943443at2759"/>
<keyword evidence="2" id="KW-1133">Transmembrane helix</keyword>
<evidence type="ECO:0000256" key="1">
    <source>
        <dbReference type="SAM" id="MobiDB-lite"/>
    </source>
</evidence>
<feature type="region of interest" description="Disordered" evidence="1">
    <location>
        <begin position="177"/>
        <end position="288"/>
    </location>
</feature>
<dbReference type="PANTHER" id="PTHR28645">
    <property type="entry name" value="TRANSMEMBRANE PROTEIN 119"/>
    <property type="match status" value="1"/>
</dbReference>
<dbReference type="CTD" id="797637"/>
<dbReference type="AlphaFoldDB" id="A0A6P6K4Q2"/>
<keyword evidence="3" id="KW-0732">Signal</keyword>
<dbReference type="GO" id="GO:0001503">
    <property type="term" value="P:ossification"/>
    <property type="evidence" value="ECO:0007669"/>
    <property type="project" value="InterPro"/>
</dbReference>
<dbReference type="RefSeq" id="XP_026067248.1">
    <property type="nucleotide sequence ID" value="XM_026211463.1"/>
</dbReference>
<dbReference type="GO" id="GO:0005886">
    <property type="term" value="C:plasma membrane"/>
    <property type="evidence" value="ECO:0007669"/>
    <property type="project" value="TreeGrafter"/>
</dbReference>
<feature type="compositionally biased region" description="Polar residues" evidence="1">
    <location>
        <begin position="227"/>
        <end position="236"/>
    </location>
</feature>
<dbReference type="GO" id="GO:0030501">
    <property type="term" value="P:positive regulation of bone mineralization"/>
    <property type="evidence" value="ECO:0007669"/>
    <property type="project" value="TreeGrafter"/>
</dbReference>
<sequence>MDHSALHHLIGLSVILLTRLPTYATPFILNDSLEGSGQLDSGSTDLTPIPTISFNESVKSTSIDGEKHSKSFLDQLVEFLQENHLPIIVITTLLFLIITILCSAAILSRRRKVSTYYPCAFPPKMYVDEQDKTGGARFFSEVPEKANTSSSEEPVNSARKLQEDIMLATKNLRTPIKTPWKEKNEVVEDQKHAEDECDKSQEESRGSLEDKTTNQSAVEDTVEKSCPSRSQDSITTCDMEKTDPLDSGPPEESKHSSGPEKSEIQEDTNKQDVATSGSPFISEEKTAF</sequence>
<evidence type="ECO:0000313" key="4">
    <source>
        <dbReference type="Proteomes" id="UP000515129"/>
    </source>
</evidence>
<keyword evidence="2" id="KW-0472">Membrane</keyword>
<dbReference type="Proteomes" id="UP000515129">
    <property type="component" value="Chromosome 30"/>
</dbReference>
<evidence type="ECO:0000256" key="2">
    <source>
        <dbReference type="SAM" id="Phobius"/>
    </source>
</evidence>
<organism evidence="4 5">
    <name type="scientific">Carassius auratus</name>
    <name type="common">Goldfish</name>
    <dbReference type="NCBI Taxonomy" id="7957"/>
    <lineage>
        <taxon>Eukaryota</taxon>
        <taxon>Metazoa</taxon>
        <taxon>Chordata</taxon>
        <taxon>Craniata</taxon>
        <taxon>Vertebrata</taxon>
        <taxon>Euteleostomi</taxon>
        <taxon>Actinopterygii</taxon>
        <taxon>Neopterygii</taxon>
        <taxon>Teleostei</taxon>
        <taxon>Ostariophysi</taxon>
        <taxon>Cypriniformes</taxon>
        <taxon>Cyprinidae</taxon>
        <taxon>Cyprininae</taxon>
        <taxon>Carassius</taxon>
    </lineage>
</organism>
<feature type="transmembrane region" description="Helical" evidence="2">
    <location>
        <begin position="85"/>
        <end position="107"/>
    </location>
</feature>
<dbReference type="GO" id="GO:0033690">
    <property type="term" value="P:positive regulation of osteoblast proliferation"/>
    <property type="evidence" value="ECO:0007669"/>
    <property type="project" value="TreeGrafter"/>
</dbReference>
<gene>
    <name evidence="5" type="primary">tmem119b</name>
</gene>
<keyword evidence="2 5" id="KW-0812">Transmembrane</keyword>
<dbReference type="PANTHER" id="PTHR28645:SF1">
    <property type="entry name" value="TRANSMEMBRANE PROTEIN 119"/>
    <property type="match status" value="1"/>
</dbReference>
<evidence type="ECO:0000256" key="3">
    <source>
        <dbReference type="SAM" id="SignalP"/>
    </source>
</evidence>
<dbReference type="InterPro" id="IPR031453">
    <property type="entry name" value="TMEM119"/>
</dbReference>
<feature type="compositionally biased region" description="Basic and acidic residues" evidence="1">
    <location>
        <begin position="251"/>
        <end position="270"/>
    </location>
</feature>
<proteinExistence type="predicted"/>